<feature type="compositionally biased region" description="Polar residues" evidence="1">
    <location>
        <begin position="114"/>
        <end position="125"/>
    </location>
</feature>
<feature type="compositionally biased region" description="Polar residues" evidence="1">
    <location>
        <begin position="136"/>
        <end position="147"/>
    </location>
</feature>
<dbReference type="InterPro" id="IPR007320">
    <property type="entry name" value="PDCD2_C"/>
</dbReference>
<dbReference type="GO" id="GO:0005737">
    <property type="term" value="C:cytoplasm"/>
    <property type="evidence" value="ECO:0007669"/>
    <property type="project" value="InterPro"/>
</dbReference>
<accession>A0A8J2HNG4</accession>
<name>A0A8J2HNG4_COTCN</name>
<dbReference type="OrthoDB" id="366284at2759"/>
<feature type="region of interest" description="Disordered" evidence="1">
    <location>
        <begin position="173"/>
        <end position="215"/>
    </location>
</feature>
<keyword evidence="4" id="KW-1185">Reference proteome</keyword>
<evidence type="ECO:0000313" key="3">
    <source>
        <dbReference type="EMBL" id="CAG5106223.1"/>
    </source>
</evidence>
<reference evidence="3" key="1">
    <citation type="submission" date="2021-04" db="EMBL/GenBank/DDBJ databases">
        <authorList>
            <person name="Chebbi M.A.C M."/>
        </authorList>
    </citation>
    <scope>NUCLEOTIDE SEQUENCE</scope>
</reference>
<comment type="caution">
    <text evidence="3">The sequence shown here is derived from an EMBL/GenBank/DDBJ whole genome shotgun (WGS) entry which is preliminary data.</text>
</comment>
<feature type="region of interest" description="Disordered" evidence="1">
    <location>
        <begin position="280"/>
        <end position="301"/>
    </location>
</feature>
<protein>
    <submittedName>
        <fullName evidence="3">Similar to PDCD2L: Programmed cell death protein 2-like (Gallus gallus)</fullName>
    </submittedName>
</protein>
<gene>
    <name evidence="3" type="ORF">HICCMSTLAB_LOCUS12153</name>
</gene>
<sequence length="419" mass="47398">MAYKYKSRVQLGYEDEYITEKHRSLINFATNKIGGKPDTHKTESTLPSPVCKLCGLNQLLVVQIYAPLENSKYHRTLYIFTCINPNCFNQNESWTCLRVESLEEKTINETLKQPSVVPPTTSWLSQADDWGDDGNDNVSEKNGNNMLSNDTDKLHLFMSTSIGELNDDLSNLRVDDPNANSPASVESPVGGAVGRLDSPQASAEIEGEEGEVVSIDTPTRPQSNLMELFNGSTPHPFQHSDIDAPFDLTFAEMFVGVEEEDLTPEVNQHVRDLYLQYKKNNPNDLNEETNQDAQTNDNTGMEEKYEKSIPKHGDEMFHNFDCRVKRNPGQLLRYCRDNSAALLLSPIRWNIEPCKNCGAERIFELQILSTIIPKLKLVPCRDRDYEIEFGTVLIFTCSASCWSANDTYKEEYVIVQAES</sequence>
<dbReference type="PANTHER" id="PTHR46421:SF1">
    <property type="entry name" value="PROGRAMMED CELL DEATH PROTEIN 2-LIKE"/>
    <property type="match status" value="1"/>
</dbReference>
<organism evidence="3 4">
    <name type="scientific">Cotesia congregata</name>
    <name type="common">Parasitoid wasp</name>
    <name type="synonym">Apanteles congregatus</name>
    <dbReference type="NCBI Taxonomy" id="51543"/>
    <lineage>
        <taxon>Eukaryota</taxon>
        <taxon>Metazoa</taxon>
        <taxon>Ecdysozoa</taxon>
        <taxon>Arthropoda</taxon>
        <taxon>Hexapoda</taxon>
        <taxon>Insecta</taxon>
        <taxon>Pterygota</taxon>
        <taxon>Neoptera</taxon>
        <taxon>Endopterygota</taxon>
        <taxon>Hymenoptera</taxon>
        <taxon>Apocrita</taxon>
        <taxon>Ichneumonoidea</taxon>
        <taxon>Braconidae</taxon>
        <taxon>Microgastrinae</taxon>
        <taxon>Cotesia</taxon>
    </lineage>
</organism>
<feature type="region of interest" description="Disordered" evidence="1">
    <location>
        <begin position="114"/>
        <end position="147"/>
    </location>
</feature>
<dbReference type="AlphaFoldDB" id="A0A8J2HNG4"/>
<evidence type="ECO:0000313" key="4">
    <source>
        <dbReference type="Proteomes" id="UP000786811"/>
    </source>
</evidence>
<dbReference type="GO" id="GO:0006915">
    <property type="term" value="P:apoptotic process"/>
    <property type="evidence" value="ECO:0007669"/>
    <property type="project" value="TreeGrafter"/>
</dbReference>
<evidence type="ECO:0000256" key="1">
    <source>
        <dbReference type="SAM" id="MobiDB-lite"/>
    </source>
</evidence>
<dbReference type="Pfam" id="PF04194">
    <property type="entry name" value="PDCD2_C"/>
    <property type="match status" value="1"/>
</dbReference>
<evidence type="ECO:0000259" key="2">
    <source>
        <dbReference type="Pfam" id="PF04194"/>
    </source>
</evidence>
<proteinExistence type="predicted"/>
<dbReference type="Proteomes" id="UP000786811">
    <property type="component" value="Unassembled WGS sequence"/>
</dbReference>
<dbReference type="EMBL" id="CAJNRD030001124">
    <property type="protein sequence ID" value="CAG5106223.1"/>
    <property type="molecule type" value="Genomic_DNA"/>
</dbReference>
<dbReference type="PANTHER" id="PTHR46421">
    <property type="entry name" value="PROGRAMMED CELL DEATH PROTEIN 2-LIKE"/>
    <property type="match status" value="1"/>
</dbReference>
<feature type="domain" description="Programmed cell death protein 2 C-terminal" evidence="2">
    <location>
        <begin position="314"/>
        <end position="416"/>
    </location>
</feature>
<dbReference type="InterPro" id="IPR052815">
    <property type="entry name" value="PDCD2-like_regulator"/>
</dbReference>